<evidence type="ECO:0000313" key="1">
    <source>
        <dbReference type="EMBL" id="QHJ09886.1"/>
    </source>
</evidence>
<dbReference type="PANTHER" id="PTHR48100">
    <property type="entry name" value="BROAD-SPECIFICITY PHOSPHATASE YOR283W-RELATED"/>
    <property type="match status" value="1"/>
</dbReference>
<sequence>MSEFYIVRHGQASFGAANYDKLSKLGHQQSVWLGEYFAQRNMTFGQLWLGEMVRHQETAAGICKGLNTDIANVTHTGLNEFDFQNIAAAYLALHPKDVVQKGAPPAEYYRLLKKAMGAWSSEQLEPSMLNETWAEFRQRVLDVLNAMRQQSHQKPILLVSSGGAISMLMSLVLELEAKHVIELNMQVRNASYSQFFFNRDAVRLSSFNNVPHLDIPERVGAVTFS</sequence>
<dbReference type="AlphaFoldDB" id="A0A857JDX7"/>
<reference evidence="1 2" key="1">
    <citation type="submission" date="2019-12" db="EMBL/GenBank/DDBJ databases">
        <title>Genome sequencing and assembly of endphytes of Porphyra tenera.</title>
        <authorList>
            <person name="Park J.M."/>
            <person name="Shin R."/>
            <person name="Jo S.H."/>
        </authorList>
    </citation>
    <scope>NUCLEOTIDE SEQUENCE [LARGE SCALE GENOMIC DNA]</scope>
    <source>
        <strain evidence="1 2">GPM4</strain>
    </source>
</reference>
<dbReference type="SUPFAM" id="SSF53254">
    <property type="entry name" value="Phosphoglycerate mutase-like"/>
    <property type="match status" value="1"/>
</dbReference>
<proteinExistence type="predicted"/>
<dbReference type="SMART" id="SM00855">
    <property type="entry name" value="PGAM"/>
    <property type="match status" value="1"/>
</dbReference>
<dbReference type="GO" id="GO:0005737">
    <property type="term" value="C:cytoplasm"/>
    <property type="evidence" value="ECO:0007669"/>
    <property type="project" value="TreeGrafter"/>
</dbReference>
<name>A0A857JDX7_9ALTE</name>
<dbReference type="RefSeq" id="WP_160177833.1">
    <property type="nucleotide sequence ID" value="NZ_CP047656.1"/>
</dbReference>
<organism evidence="1 2">
    <name type="scientific">Paraglaciecola mesophila</name>
    <dbReference type="NCBI Taxonomy" id="197222"/>
    <lineage>
        <taxon>Bacteria</taxon>
        <taxon>Pseudomonadati</taxon>
        <taxon>Pseudomonadota</taxon>
        <taxon>Gammaproteobacteria</taxon>
        <taxon>Alteromonadales</taxon>
        <taxon>Alteromonadaceae</taxon>
        <taxon>Paraglaciecola</taxon>
    </lineage>
</organism>
<dbReference type="Proteomes" id="UP000464524">
    <property type="component" value="Chromosome"/>
</dbReference>
<dbReference type="KEGG" id="pmes:FX988_00094"/>
<dbReference type="InterPro" id="IPR013078">
    <property type="entry name" value="His_Pase_superF_clade-1"/>
</dbReference>
<dbReference type="OrthoDB" id="280692at2"/>
<dbReference type="EMBL" id="CP047656">
    <property type="protein sequence ID" value="QHJ09886.1"/>
    <property type="molecule type" value="Genomic_DNA"/>
</dbReference>
<dbReference type="CDD" id="cd07067">
    <property type="entry name" value="HP_PGM_like"/>
    <property type="match status" value="1"/>
</dbReference>
<dbReference type="GO" id="GO:0016791">
    <property type="term" value="F:phosphatase activity"/>
    <property type="evidence" value="ECO:0007669"/>
    <property type="project" value="TreeGrafter"/>
</dbReference>
<gene>
    <name evidence="1" type="ORF">FX988_00094</name>
</gene>
<dbReference type="InterPro" id="IPR029033">
    <property type="entry name" value="His_PPase_superfam"/>
</dbReference>
<protein>
    <submittedName>
        <fullName evidence="1">Uncharacterized protein</fullName>
    </submittedName>
</protein>
<dbReference type="Pfam" id="PF00300">
    <property type="entry name" value="His_Phos_1"/>
    <property type="match status" value="1"/>
</dbReference>
<evidence type="ECO:0000313" key="2">
    <source>
        <dbReference type="Proteomes" id="UP000464524"/>
    </source>
</evidence>
<accession>A0A857JDX7</accession>
<keyword evidence="2" id="KW-1185">Reference proteome</keyword>
<dbReference type="InterPro" id="IPR050275">
    <property type="entry name" value="PGM_Phosphatase"/>
</dbReference>
<dbReference type="Gene3D" id="3.40.50.1240">
    <property type="entry name" value="Phosphoglycerate mutase-like"/>
    <property type="match status" value="1"/>
</dbReference>
<dbReference type="PANTHER" id="PTHR48100:SF1">
    <property type="entry name" value="HISTIDINE PHOSPHATASE FAMILY PROTEIN-RELATED"/>
    <property type="match status" value="1"/>
</dbReference>